<evidence type="ECO:0000313" key="3">
    <source>
        <dbReference type="EMBL" id="TWT58918.1"/>
    </source>
</evidence>
<feature type="region of interest" description="Disordered" evidence="1">
    <location>
        <begin position="1"/>
        <end position="31"/>
    </location>
</feature>
<sequence length="309" mass="34741">MRPIDAAARKRQVEGRRLRETGRTQSREKPSNPLVIYHGGCHDGFCSAWLANLVFEDAEFFAAKHGDSPPDVAGRNVIVVDFSYPRLVMEEMYDQTESLIVLDHHKSAEENLRGLPYCVFDMEKSGARLMWDWLVQNGWSIPHVGVEKIPWIVAYVEDRDLWRFNLEHSREINAWLRSFPMEFETWSDMATHGIFDGDSIVESGAAILRSEKQTVASHVRNAKPVKVAGHEILAVNATTLFSDIAGELATDRPFGMAYFFTGEKFVFSLRSKPDGEDVSEIAKQFGGGGHKHAAGFQLSPEDGMKLIAQ</sequence>
<gene>
    <name evidence="3" type="primary">nrnB</name>
    <name evidence="3" type="ORF">KOR42_23050</name>
</gene>
<feature type="compositionally biased region" description="Basic and acidic residues" evidence="1">
    <location>
        <begin position="7"/>
        <end position="30"/>
    </location>
</feature>
<dbReference type="Proteomes" id="UP000317243">
    <property type="component" value="Unassembled WGS sequence"/>
</dbReference>
<keyword evidence="3" id="KW-0378">Hydrolase</keyword>
<proteinExistence type="predicted"/>
<accession>A0A5C5X7X8</accession>
<dbReference type="Gene3D" id="3.10.310.30">
    <property type="match status" value="1"/>
</dbReference>
<organism evidence="3 4">
    <name type="scientific">Thalassoglobus neptunius</name>
    <dbReference type="NCBI Taxonomy" id="1938619"/>
    <lineage>
        <taxon>Bacteria</taxon>
        <taxon>Pseudomonadati</taxon>
        <taxon>Planctomycetota</taxon>
        <taxon>Planctomycetia</taxon>
        <taxon>Planctomycetales</taxon>
        <taxon>Planctomycetaceae</taxon>
        <taxon>Thalassoglobus</taxon>
    </lineage>
</organism>
<dbReference type="SUPFAM" id="SSF64182">
    <property type="entry name" value="DHH phosphoesterases"/>
    <property type="match status" value="1"/>
</dbReference>
<dbReference type="PANTHER" id="PTHR46922">
    <property type="entry name" value="DHHA1 DOMAIN PROTEIN"/>
    <property type="match status" value="1"/>
</dbReference>
<evidence type="ECO:0000313" key="4">
    <source>
        <dbReference type="Proteomes" id="UP000317243"/>
    </source>
</evidence>
<dbReference type="PANTHER" id="PTHR46922:SF4">
    <property type="entry name" value="DHHA1 DOMAIN PROTEIN"/>
    <property type="match status" value="1"/>
</dbReference>
<dbReference type="InterPro" id="IPR003156">
    <property type="entry name" value="DHHA1_dom"/>
</dbReference>
<evidence type="ECO:0000259" key="2">
    <source>
        <dbReference type="Pfam" id="PF02272"/>
    </source>
</evidence>
<comment type="caution">
    <text evidence="3">The sequence shown here is derived from an EMBL/GenBank/DDBJ whole genome shotgun (WGS) entry which is preliminary data.</text>
</comment>
<dbReference type="AlphaFoldDB" id="A0A5C5X7X8"/>
<feature type="domain" description="DHHA1" evidence="2">
    <location>
        <begin position="244"/>
        <end position="306"/>
    </location>
</feature>
<dbReference type="RefSeq" id="WP_146509641.1">
    <property type="nucleotide sequence ID" value="NZ_SIHI01000001.1"/>
</dbReference>
<dbReference type="EC" id="3.1.-.-" evidence="3"/>
<reference evidence="3 4" key="1">
    <citation type="submission" date="2019-02" db="EMBL/GenBank/DDBJ databases">
        <title>Deep-cultivation of Planctomycetes and their phenomic and genomic characterization uncovers novel biology.</title>
        <authorList>
            <person name="Wiegand S."/>
            <person name="Jogler M."/>
            <person name="Boedeker C."/>
            <person name="Pinto D."/>
            <person name="Vollmers J."/>
            <person name="Rivas-Marin E."/>
            <person name="Kohn T."/>
            <person name="Peeters S.H."/>
            <person name="Heuer A."/>
            <person name="Rast P."/>
            <person name="Oberbeckmann S."/>
            <person name="Bunk B."/>
            <person name="Jeske O."/>
            <person name="Meyerdierks A."/>
            <person name="Storesund J.E."/>
            <person name="Kallscheuer N."/>
            <person name="Luecker S."/>
            <person name="Lage O.M."/>
            <person name="Pohl T."/>
            <person name="Merkel B.J."/>
            <person name="Hornburger P."/>
            <person name="Mueller R.-W."/>
            <person name="Bruemmer F."/>
            <person name="Labrenz M."/>
            <person name="Spormann A.M."/>
            <person name="Op Den Camp H."/>
            <person name="Overmann J."/>
            <person name="Amann R."/>
            <person name="Jetten M.S.M."/>
            <person name="Mascher T."/>
            <person name="Medema M.H."/>
            <person name="Devos D.P."/>
            <person name="Kaster A.-K."/>
            <person name="Ovreas L."/>
            <person name="Rohde M."/>
            <person name="Galperin M.Y."/>
            <person name="Jogler C."/>
        </authorList>
    </citation>
    <scope>NUCLEOTIDE SEQUENCE [LARGE SCALE GENOMIC DNA]</scope>
    <source>
        <strain evidence="3 4">KOR42</strain>
    </source>
</reference>
<dbReference type="InterPro" id="IPR038763">
    <property type="entry name" value="DHH_sf"/>
</dbReference>
<dbReference type="OrthoDB" id="10630at2"/>
<dbReference type="Pfam" id="PF02272">
    <property type="entry name" value="DHHA1"/>
    <property type="match status" value="1"/>
</dbReference>
<keyword evidence="4" id="KW-1185">Reference proteome</keyword>
<protein>
    <submittedName>
        <fullName evidence="3">Oligoribonuclease NrnB</fullName>
        <ecNumber evidence="3">3.1.-.-</ecNumber>
    </submittedName>
</protein>
<dbReference type="GO" id="GO:0016787">
    <property type="term" value="F:hydrolase activity"/>
    <property type="evidence" value="ECO:0007669"/>
    <property type="project" value="UniProtKB-KW"/>
</dbReference>
<evidence type="ECO:0000256" key="1">
    <source>
        <dbReference type="SAM" id="MobiDB-lite"/>
    </source>
</evidence>
<dbReference type="GO" id="GO:0003676">
    <property type="term" value="F:nucleic acid binding"/>
    <property type="evidence" value="ECO:0007669"/>
    <property type="project" value="InterPro"/>
</dbReference>
<name>A0A5C5X7X8_9PLAN</name>
<dbReference type="EMBL" id="SIHI01000001">
    <property type="protein sequence ID" value="TWT58918.1"/>
    <property type="molecule type" value="Genomic_DNA"/>
</dbReference>